<dbReference type="InterPro" id="IPR051685">
    <property type="entry name" value="Ycf3/AcsC/BcsC/TPR_MFPF"/>
</dbReference>
<dbReference type="SUPFAM" id="SSF49879">
    <property type="entry name" value="SMAD/FHA domain"/>
    <property type="match status" value="1"/>
</dbReference>
<dbReference type="InterPro" id="IPR019734">
    <property type="entry name" value="TPR_rpt"/>
</dbReference>
<dbReference type="InterPro" id="IPR011990">
    <property type="entry name" value="TPR-like_helical_dom_sf"/>
</dbReference>
<dbReference type="InterPro" id="IPR000253">
    <property type="entry name" value="FHA_dom"/>
</dbReference>
<dbReference type="PROSITE" id="PS50293">
    <property type="entry name" value="TPR_REGION"/>
    <property type="match status" value="1"/>
</dbReference>
<dbReference type="InterPro" id="IPR008984">
    <property type="entry name" value="SMAD_FHA_dom_sf"/>
</dbReference>
<organism evidence="5">
    <name type="scientific">Oscillatoriales cyanobacterium SpSt-418</name>
    <dbReference type="NCBI Taxonomy" id="2282169"/>
    <lineage>
        <taxon>Bacteria</taxon>
        <taxon>Bacillati</taxon>
        <taxon>Cyanobacteriota</taxon>
        <taxon>Cyanophyceae</taxon>
        <taxon>Oscillatoriophycideae</taxon>
        <taxon>Oscillatoriales</taxon>
    </lineage>
</organism>
<keyword evidence="2 3" id="KW-0802">TPR repeat</keyword>
<dbReference type="Pfam" id="PF00515">
    <property type="entry name" value="TPR_1"/>
    <property type="match status" value="1"/>
</dbReference>
<dbReference type="Pfam" id="PF13414">
    <property type="entry name" value="TPR_11"/>
    <property type="match status" value="1"/>
</dbReference>
<dbReference type="EMBL" id="DSRU01000036">
    <property type="protein sequence ID" value="HFM96606.1"/>
    <property type="molecule type" value="Genomic_DNA"/>
</dbReference>
<dbReference type="Gene3D" id="1.25.40.10">
    <property type="entry name" value="Tetratricopeptide repeat domain"/>
    <property type="match status" value="2"/>
</dbReference>
<keyword evidence="1" id="KW-0677">Repeat</keyword>
<accession>A0A7C3KBD6</accession>
<dbReference type="Gene3D" id="2.60.200.20">
    <property type="match status" value="1"/>
</dbReference>
<evidence type="ECO:0000313" key="5">
    <source>
        <dbReference type="EMBL" id="HFM96606.1"/>
    </source>
</evidence>
<dbReference type="PANTHER" id="PTHR44943">
    <property type="entry name" value="CELLULOSE SYNTHASE OPERON PROTEIN C"/>
    <property type="match status" value="1"/>
</dbReference>
<feature type="repeat" description="TPR" evidence="3">
    <location>
        <begin position="154"/>
        <end position="187"/>
    </location>
</feature>
<dbReference type="SMART" id="SM00240">
    <property type="entry name" value="FHA"/>
    <property type="match status" value="1"/>
</dbReference>
<evidence type="ECO:0000256" key="2">
    <source>
        <dbReference type="ARBA" id="ARBA00022803"/>
    </source>
</evidence>
<reference evidence="5" key="1">
    <citation type="journal article" date="2020" name="mSystems">
        <title>Genome- and Community-Level Interaction Insights into Carbon Utilization and Element Cycling Functions of Hydrothermarchaeota in Hydrothermal Sediment.</title>
        <authorList>
            <person name="Zhou Z."/>
            <person name="Liu Y."/>
            <person name="Xu W."/>
            <person name="Pan J."/>
            <person name="Luo Z.H."/>
            <person name="Li M."/>
        </authorList>
    </citation>
    <scope>NUCLEOTIDE SEQUENCE [LARGE SCALE GENOMIC DNA]</scope>
    <source>
        <strain evidence="5">SpSt-418</strain>
    </source>
</reference>
<dbReference type="PROSITE" id="PS50005">
    <property type="entry name" value="TPR"/>
    <property type="match status" value="3"/>
</dbReference>
<gene>
    <name evidence="5" type="ORF">ENR64_02345</name>
</gene>
<dbReference type="SMART" id="SM00028">
    <property type="entry name" value="TPR"/>
    <property type="match status" value="5"/>
</dbReference>
<dbReference type="SUPFAM" id="SSF48439">
    <property type="entry name" value="Protein prenylyltransferase"/>
    <property type="match status" value="1"/>
</dbReference>
<feature type="repeat" description="TPR" evidence="3">
    <location>
        <begin position="13"/>
        <end position="46"/>
    </location>
</feature>
<name>A0A7C3KBD6_9CYAN</name>
<dbReference type="Pfam" id="PF00498">
    <property type="entry name" value="FHA"/>
    <property type="match status" value="1"/>
</dbReference>
<evidence type="ECO:0000259" key="4">
    <source>
        <dbReference type="PROSITE" id="PS50006"/>
    </source>
</evidence>
<dbReference type="AlphaFoldDB" id="A0A7C3KBD6"/>
<sequence length="362" mass="40817">MIDTGHLPLTREALVWFRQGLAAASQDKYEDAIACFDRVLQTHPDFYEAWFERGLVLEALGHYVQAISSFDHALNQFPPVEISGQVWSERGNALQYGLGKYTEAIVCYDQALKLTPDNELVWQNRGNALLYGLSRSEDALACYERTLQINPVNYVAWRNRGNALIELRRYDEAIASYEQALEINPEDDVAWHARILASERAGLTYQLPATRRAPGDTSFEKPTFIESDLTSGFYSPYETTLIEKEQQLLQYLVLVIEDDWGRRELILENDQYVLGRDPEGDIQLHSQFVSRQHATLTRFSNVDGRCGYRIVDGNPNGKPSTNGILINGRKVAAKDLAPGDAIILGPGVSLTFCYRDTSESLS</sequence>
<comment type="caution">
    <text evidence="5">The sequence shown here is derived from an EMBL/GenBank/DDBJ whole genome shotgun (WGS) entry which is preliminary data.</text>
</comment>
<evidence type="ECO:0000256" key="1">
    <source>
        <dbReference type="ARBA" id="ARBA00022737"/>
    </source>
</evidence>
<dbReference type="PANTHER" id="PTHR44943:SF8">
    <property type="entry name" value="TPR REPEAT-CONTAINING PROTEIN MJ0263"/>
    <property type="match status" value="1"/>
</dbReference>
<dbReference type="Pfam" id="PF13371">
    <property type="entry name" value="TPR_9"/>
    <property type="match status" value="1"/>
</dbReference>
<protein>
    <submittedName>
        <fullName evidence="5">Tetratricopeptide repeat protein</fullName>
    </submittedName>
</protein>
<feature type="domain" description="FHA" evidence="4">
    <location>
        <begin position="272"/>
        <end position="331"/>
    </location>
</feature>
<dbReference type="PROSITE" id="PS50006">
    <property type="entry name" value="FHA_DOMAIN"/>
    <property type="match status" value="1"/>
</dbReference>
<evidence type="ECO:0000256" key="3">
    <source>
        <dbReference type="PROSITE-ProRule" id="PRU00339"/>
    </source>
</evidence>
<proteinExistence type="predicted"/>
<feature type="repeat" description="TPR" evidence="3">
    <location>
        <begin position="47"/>
        <end position="80"/>
    </location>
</feature>